<dbReference type="RefSeq" id="WP_131986925.1">
    <property type="nucleotide sequence ID" value="NZ_SMKL01000068.1"/>
</dbReference>
<evidence type="ECO:0000256" key="8">
    <source>
        <dbReference type="RuleBase" id="RU363032"/>
    </source>
</evidence>
<feature type="transmembrane region" description="Helical" evidence="8">
    <location>
        <begin position="32"/>
        <end position="58"/>
    </location>
</feature>
<dbReference type="PANTHER" id="PTHR43357:SF4">
    <property type="entry name" value="INNER MEMBRANE ABC TRANSPORTER PERMEASE PROTEIN YDCV"/>
    <property type="match status" value="1"/>
</dbReference>
<evidence type="ECO:0000256" key="4">
    <source>
        <dbReference type="ARBA" id="ARBA00022519"/>
    </source>
</evidence>
<feature type="transmembrane region" description="Helical" evidence="8">
    <location>
        <begin position="392"/>
        <end position="414"/>
    </location>
</feature>
<evidence type="ECO:0000256" key="2">
    <source>
        <dbReference type="ARBA" id="ARBA00022448"/>
    </source>
</evidence>
<dbReference type="OrthoDB" id="5100908at2"/>
<dbReference type="AlphaFoldDB" id="A0A4R4RH71"/>
<evidence type="ECO:0000256" key="1">
    <source>
        <dbReference type="ARBA" id="ARBA00004429"/>
    </source>
</evidence>
<evidence type="ECO:0000256" key="9">
    <source>
        <dbReference type="SAM" id="MobiDB-lite"/>
    </source>
</evidence>
<dbReference type="Gene3D" id="1.10.3720.10">
    <property type="entry name" value="MetI-like"/>
    <property type="match status" value="2"/>
</dbReference>
<reference evidence="11 12" key="1">
    <citation type="submission" date="2019-02" db="EMBL/GenBank/DDBJ databases">
        <title>Draft genome sequences of novel Actinobacteria.</title>
        <authorList>
            <person name="Sahin N."/>
            <person name="Ay H."/>
            <person name="Saygin H."/>
        </authorList>
    </citation>
    <scope>NUCLEOTIDE SEQUENCE [LARGE SCALE GENOMIC DNA]</scope>
    <source>
        <strain evidence="11 12">KC603</strain>
    </source>
</reference>
<evidence type="ECO:0000313" key="12">
    <source>
        <dbReference type="Proteomes" id="UP000295621"/>
    </source>
</evidence>
<evidence type="ECO:0000256" key="7">
    <source>
        <dbReference type="ARBA" id="ARBA00023136"/>
    </source>
</evidence>
<dbReference type="InterPro" id="IPR035906">
    <property type="entry name" value="MetI-like_sf"/>
</dbReference>
<keyword evidence="6 8" id="KW-1133">Transmembrane helix</keyword>
<keyword evidence="2 8" id="KW-0813">Transport</keyword>
<keyword evidence="7 8" id="KW-0472">Membrane</keyword>
<evidence type="ECO:0000313" key="11">
    <source>
        <dbReference type="EMBL" id="TDC47793.1"/>
    </source>
</evidence>
<keyword evidence="12" id="KW-1185">Reference proteome</keyword>
<keyword evidence="4" id="KW-0997">Cell inner membrane</keyword>
<dbReference type="CDD" id="cd06261">
    <property type="entry name" value="TM_PBP2"/>
    <property type="match status" value="2"/>
</dbReference>
<protein>
    <submittedName>
        <fullName evidence="11">Iron ABC transporter permease</fullName>
    </submittedName>
</protein>
<sequence length="585" mass="62757">MTLLGDRPAAAAPPPPPAARPSRRSWRPSGRVVLTVVVVAILLYLVAGPLIMLVGSSFQDSSTGLPLSAGAEWTLENYTRVFGNEQTYTALGNTLIFAGGALAIAFTLAVLFAWLIERTDIPFPNASFVLLVAPSGMPFLIVSIAWSLLLNPTNGLINQLLDTWFGFTVNIYSMAGMIFVQGIGMVPITFLLVSAAIKGMSSSLEDAASTSGATLPQTLRRVTVPMMTPALLGAFVYLIVNVVDTLDVPLVLGLPGHEIVLSSQVYLTSRPPAGLPDYGAASVYGILMIGMVIVPLLVYNRLIGRANAYTTIGSRARHPKKLQLGIWRYPALGLLGLYVLIGFVLPFLVLIWVSIQPFYEGISQAAVDRITFDGYRDIFSSGAVGEAFLNTLILGAAAGITAVALATLTSWLIVRSRSRATWMLDLLAFMPHAFPGVAIGLSISLIYLVLPIPIYGTIWIVVLAMATQYVSLGTRLTTSGIVQIQETLEKAGATSGAAMRTVWRRILVPLLRPAFVNAFLLVFLASIQNLTLPLMLQSPDNTVASTLLWGHWDRGNVTSAAVLSVVMTIITVLAAGFLRNTTRKM</sequence>
<organism evidence="11 12">
    <name type="scientific">Jiangella ureilytica</name>
    <dbReference type="NCBI Taxonomy" id="2530374"/>
    <lineage>
        <taxon>Bacteria</taxon>
        <taxon>Bacillati</taxon>
        <taxon>Actinomycetota</taxon>
        <taxon>Actinomycetes</taxon>
        <taxon>Jiangellales</taxon>
        <taxon>Jiangellaceae</taxon>
        <taxon>Jiangella</taxon>
    </lineage>
</organism>
<feature type="transmembrane region" description="Helical" evidence="8">
    <location>
        <begin position="95"/>
        <end position="116"/>
    </location>
</feature>
<dbReference type="EMBL" id="SMKL01000068">
    <property type="protein sequence ID" value="TDC47793.1"/>
    <property type="molecule type" value="Genomic_DNA"/>
</dbReference>
<feature type="transmembrane region" description="Helical" evidence="8">
    <location>
        <begin position="556"/>
        <end position="578"/>
    </location>
</feature>
<accession>A0A4R4RH71</accession>
<feature type="transmembrane region" description="Helical" evidence="8">
    <location>
        <begin position="331"/>
        <end position="355"/>
    </location>
</feature>
<feature type="region of interest" description="Disordered" evidence="9">
    <location>
        <begin position="1"/>
        <end position="25"/>
    </location>
</feature>
<feature type="transmembrane region" description="Helical" evidence="8">
    <location>
        <begin position="278"/>
        <end position="299"/>
    </location>
</feature>
<evidence type="ECO:0000256" key="3">
    <source>
        <dbReference type="ARBA" id="ARBA00022475"/>
    </source>
</evidence>
<feature type="domain" description="ABC transmembrane type-1" evidence="10">
    <location>
        <begin position="388"/>
        <end position="578"/>
    </location>
</feature>
<gene>
    <name evidence="11" type="ORF">E1212_23355</name>
</gene>
<feature type="domain" description="ABC transmembrane type-1" evidence="10">
    <location>
        <begin position="91"/>
        <end position="299"/>
    </location>
</feature>
<feature type="transmembrane region" description="Helical" evidence="8">
    <location>
        <begin position="128"/>
        <end position="149"/>
    </location>
</feature>
<dbReference type="InterPro" id="IPR000515">
    <property type="entry name" value="MetI-like"/>
</dbReference>
<dbReference type="Pfam" id="PF00528">
    <property type="entry name" value="BPD_transp_1"/>
    <property type="match status" value="2"/>
</dbReference>
<dbReference type="SUPFAM" id="SSF161098">
    <property type="entry name" value="MetI-like"/>
    <property type="match status" value="2"/>
</dbReference>
<comment type="similarity">
    <text evidence="8">Belongs to the binding-protein-dependent transport system permease family.</text>
</comment>
<comment type="subcellular location">
    <subcellularLocation>
        <location evidence="1">Cell inner membrane</location>
        <topology evidence="1">Multi-pass membrane protein</topology>
    </subcellularLocation>
    <subcellularLocation>
        <location evidence="8">Cell membrane</location>
        <topology evidence="8">Multi-pass membrane protein</topology>
    </subcellularLocation>
</comment>
<feature type="transmembrane region" description="Helical" evidence="8">
    <location>
        <begin position="426"/>
        <end position="448"/>
    </location>
</feature>
<keyword evidence="3" id="KW-1003">Cell membrane</keyword>
<evidence type="ECO:0000259" key="10">
    <source>
        <dbReference type="PROSITE" id="PS50928"/>
    </source>
</evidence>
<evidence type="ECO:0000256" key="6">
    <source>
        <dbReference type="ARBA" id="ARBA00022989"/>
    </source>
</evidence>
<feature type="transmembrane region" description="Helical" evidence="8">
    <location>
        <begin position="454"/>
        <end position="472"/>
    </location>
</feature>
<dbReference type="PANTHER" id="PTHR43357">
    <property type="entry name" value="INNER MEMBRANE ABC TRANSPORTER PERMEASE PROTEIN YDCV"/>
    <property type="match status" value="1"/>
</dbReference>
<name>A0A4R4RH71_9ACTN</name>
<feature type="transmembrane region" description="Helical" evidence="8">
    <location>
        <begin position="169"/>
        <end position="193"/>
    </location>
</feature>
<dbReference type="PROSITE" id="PS50928">
    <property type="entry name" value="ABC_TM1"/>
    <property type="match status" value="2"/>
</dbReference>
<dbReference type="GO" id="GO:0055085">
    <property type="term" value="P:transmembrane transport"/>
    <property type="evidence" value="ECO:0007669"/>
    <property type="project" value="InterPro"/>
</dbReference>
<comment type="caution">
    <text evidence="11">The sequence shown here is derived from an EMBL/GenBank/DDBJ whole genome shotgun (WGS) entry which is preliminary data.</text>
</comment>
<evidence type="ECO:0000256" key="5">
    <source>
        <dbReference type="ARBA" id="ARBA00022692"/>
    </source>
</evidence>
<proteinExistence type="inferred from homology"/>
<dbReference type="Proteomes" id="UP000295621">
    <property type="component" value="Unassembled WGS sequence"/>
</dbReference>
<keyword evidence="5 8" id="KW-0812">Transmembrane</keyword>
<feature type="transmembrane region" description="Helical" evidence="8">
    <location>
        <begin position="222"/>
        <end position="240"/>
    </location>
</feature>
<dbReference type="GO" id="GO:0005886">
    <property type="term" value="C:plasma membrane"/>
    <property type="evidence" value="ECO:0007669"/>
    <property type="project" value="UniProtKB-SubCell"/>
</dbReference>
<feature type="transmembrane region" description="Helical" evidence="8">
    <location>
        <begin position="514"/>
        <end position="536"/>
    </location>
</feature>